<feature type="transmembrane region" description="Helical" evidence="5">
    <location>
        <begin position="278"/>
        <end position="303"/>
    </location>
</feature>
<comment type="caution">
    <text evidence="7">The sequence shown here is derived from an EMBL/GenBank/DDBJ whole genome shotgun (WGS) entry which is preliminary data.</text>
</comment>
<sequence>MALLLVVTFLGFLNYSALLAVVPLWASEGGAGSAAVGGATAVMMAATVLTQCFAPVLFRLASLRLLMVLGAMLLGPIALVYTVSDALWVILSVTAVRGVGFALMVIAGATLAADLAPQGRVAASVSLYGAAAALPNLVALAGGVWAAGTWGFGVVFSIAAGAGLLAALLSLLLPGHLRGRASLSSLSGQRAMLGPLTCLALVAAAFGATTTFLPLSGPAVSQTSWALFVASAAMVAGRLVAGALGARLAAGRILTMSVLVVAAGLVITAQALEGPLAILLLGAALTGAGFGACQNDSFVTLVHRLGPAHTATASTVWNMVYDGSIGAGAFLLGWVIGAAGYGGAFVIAGLSTAGFALLRAWLSAPQR</sequence>
<feature type="transmembrane region" description="Helical" evidence="5">
    <location>
        <begin position="315"/>
        <end position="336"/>
    </location>
</feature>
<dbReference type="GO" id="GO:0005886">
    <property type="term" value="C:plasma membrane"/>
    <property type="evidence" value="ECO:0007669"/>
    <property type="project" value="UniProtKB-SubCell"/>
</dbReference>
<evidence type="ECO:0000256" key="5">
    <source>
        <dbReference type="SAM" id="Phobius"/>
    </source>
</evidence>
<keyword evidence="8" id="KW-1185">Reference proteome</keyword>
<feature type="transmembrane region" description="Helical" evidence="5">
    <location>
        <begin position="89"/>
        <end position="113"/>
    </location>
</feature>
<feature type="transmembrane region" description="Helical" evidence="5">
    <location>
        <begin position="125"/>
        <end position="146"/>
    </location>
</feature>
<dbReference type="EMBL" id="RKHK01000001">
    <property type="protein sequence ID" value="ROR73486.1"/>
    <property type="molecule type" value="Genomic_DNA"/>
</dbReference>
<feature type="transmembrane region" description="Helical" evidence="5">
    <location>
        <begin position="225"/>
        <end position="246"/>
    </location>
</feature>
<dbReference type="InterPro" id="IPR036259">
    <property type="entry name" value="MFS_trans_sf"/>
</dbReference>
<feature type="transmembrane region" description="Helical" evidence="5">
    <location>
        <begin position="35"/>
        <end position="58"/>
    </location>
</feature>
<dbReference type="Gene3D" id="1.20.1250.20">
    <property type="entry name" value="MFS general substrate transporter like domains"/>
    <property type="match status" value="1"/>
</dbReference>
<feature type="transmembrane region" description="Helical" evidence="5">
    <location>
        <begin position="193"/>
        <end position="213"/>
    </location>
</feature>
<dbReference type="PANTHER" id="PTHR23531">
    <property type="entry name" value="QUINOLENE RESISTANCE PROTEIN NORA"/>
    <property type="match status" value="1"/>
</dbReference>
<dbReference type="InterPro" id="IPR020846">
    <property type="entry name" value="MFS_dom"/>
</dbReference>
<evidence type="ECO:0000313" key="7">
    <source>
        <dbReference type="EMBL" id="ROR73486.1"/>
    </source>
</evidence>
<keyword evidence="3 5" id="KW-1133">Transmembrane helix</keyword>
<evidence type="ECO:0000259" key="6">
    <source>
        <dbReference type="PROSITE" id="PS50850"/>
    </source>
</evidence>
<organism evidence="7 8">
    <name type="scientific">Bogoriella caseilytica</name>
    <dbReference type="NCBI Taxonomy" id="56055"/>
    <lineage>
        <taxon>Bacteria</taxon>
        <taxon>Bacillati</taxon>
        <taxon>Actinomycetota</taxon>
        <taxon>Actinomycetes</taxon>
        <taxon>Micrococcales</taxon>
        <taxon>Bogoriellaceae</taxon>
        <taxon>Bogoriella</taxon>
    </lineage>
</organism>
<feature type="transmembrane region" description="Helical" evidence="5">
    <location>
        <begin position="65"/>
        <end position="83"/>
    </location>
</feature>
<dbReference type="Proteomes" id="UP000280668">
    <property type="component" value="Unassembled WGS sequence"/>
</dbReference>
<evidence type="ECO:0000256" key="4">
    <source>
        <dbReference type="ARBA" id="ARBA00023136"/>
    </source>
</evidence>
<evidence type="ECO:0000313" key="8">
    <source>
        <dbReference type="Proteomes" id="UP000280668"/>
    </source>
</evidence>
<dbReference type="AlphaFoldDB" id="A0A3N2BE06"/>
<proteinExistence type="predicted"/>
<dbReference type="SUPFAM" id="SSF103473">
    <property type="entry name" value="MFS general substrate transporter"/>
    <property type="match status" value="1"/>
</dbReference>
<feature type="transmembrane region" description="Helical" evidence="5">
    <location>
        <begin position="253"/>
        <end position="272"/>
    </location>
</feature>
<feature type="transmembrane region" description="Helical" evidence="5">
    <location>
        <begin position="342"/>
        <end position="362"/>
    </location>
</feature>
<evidence type="ECO:0000256" key="2">
    <source>
        <dbReference type="ARBA" id="ARBA00022692"/>
    </source>
</evidence>
<protein>
    <submittedName>
        <fullName evidence="7">Putative MFS family arabinose efflux permease</fullName>
    </submittedName>
</protein>
<keyword evidence="4 5" id="KW-0472">Membrane</keyword>
<evidence type="ECO:0000256" key="1">
    <source>
        <dbReference type="ARBA" id="ARBA00004651"/>
    </source>
</evidence>
<accession>A0A3N2BE06</accession>
<dbReference type="PROSITE" id="PS50850">
    <property type="entry name" value="MFS"/>
    <property type="match status" value="1"/>
</dbReference>
<evidence type="ECO:0000256" key="3">
    <source>
        <dbReference type="ARBA" id="ARBA00022989"/>
    </source>
</evidence>
<gene>
    <name evidence="7" type="ORF">EDD31_1868</name>
</gene>
<feature type="domain" description="Major facilitator superfamily (MFS) profile" evidence="6">
    <location>
        <begin position="155"/>
        <end position="367"/>
    </location>
</feature>
<comment type="subcellular location">
    <subcellularLocation>
        <location evidence="1">Cell membrane</location>
        <topology evidence="1">Multi-pass membrane protein</topology>
    </subcellularLocation>
</comment>
<dbReference type="InterPro" id="IPR052714">
    <property type="entry name" value="MFS_Exporter"/>
</dbReference>
<feature type="transmembrane region" description="Helical" evidence="5">
    <location>
        <begin position="152"/>
        <end position="173"/>
    </location>
</feature>
<dbReference type="PANTHER" id="PTHR23531:SF1">
    <property type="entry name" value="QUINOLENE RESISTANCE PROTEIN NORA"/>
    <property type="match status" value="1"/>
</dbReference>
<keyword evidence="2 5" id="KW-0812">Transmembrane</keyword>
<dbReference type="GO" id="GO:0022857">
    <property type="term" value="F:transmembrane transporter activity"/>
    <property type="evidence" value="ECO:0007669"/>
    <property type="project" value="InterPro"/>
</dbReference>
<reference evidence="7 8" key="1">
    <citation type="submission" date="2018-11" db="EMBL/GenBank/DDBJ databases">
        <title>Sequencing the genomes of 1000 actinobacteria strains.</title>
        <authorList>
            <person name="Klenk H.-P."/>
        </authorList>
    </citation>
    <scope>NUCLEOTIDE SEQUENCE [LARGE SCALE GENOMIC DNA]</scope>
    <source>
        <strain evidence="7 8">DSM 11294</strain>
    </source>
</reference>
<name>A0A3N2BE06_9MICO</name>